<dbReference type="AlphaFoldDB" id="A0A346Y557"/>
<dbReference type="SUPFAM" id="SSF82784">
    <property type="entry name" value="OsmC-like"/>
    <property type="match status" value="1"/>
</dbReference>
<keyword evidence="3" id="KW-1185">Reference proteome</keyword>
<dbReference type="Pfam" id="PF02566">
    <property type="entry name" value="OsmC"/>
    <property type="match status" value="1"/>
</dbReference>
<dbReference type="KEGG" id="euz:DVS28_a4947"/>
<dbReference type="InterPro" id="IPR015946">
    <property type="entry name" value="KH_dom-like_a/b"/>
</dbReference>
<reference evidence="2 3" key="1">
    <citation type="submission" date="2018-09" db="EMBL/GenBank/DDBJ databases">
        <title>Complete genome sequence of Euzebya sp. DY32-46 isolated from seawater of Pacific Ocean.</title>
        <authorList>
            <person name="Xu L."/>
            <person name="Wu Y.-H."/>
            <person name="Xu X.-W."/>
        </authorList>
    </citation>
    <scope>NUCLEOTIDE SEQUENCE [LARGE SCALE GENOMIC DNA]</scope>
    <source>
        <strain evidence="2 3">DY32-46</strain>
    </source>
</reference>
<dbReference type="EMBL" id="CP031165">
    <property type="protein sequence ID" value="AXV09604.1"/>
    <property type="molecule type" value="Genomic_DNA"/>
</dbReference>
<dbReference type="Pfam" id="PF12146">
    <property type="entry name" value="Hydrolase_4"/>
    <property type="match status" value="1"/>
</dbReference>
<dbReference type="InterPro" id="IPR003718">
    <property type="entry name" value="OsmC/Ohr_fam"/>
</dbReference>
<dbReference type="Gene3D" id="3.30.300.20">
    <property type="match status" value="1"/>
</dbReference>
<evidence type="ECO:0000259" key="1">
    <source>
        <dbReference type="Pfam" id="PF12146"/>
    </source>
</evidence>
<dbReference type="InterPro" id="IPR029058">
    <property type="entry name" value="AB_hydrolase_fold"/>
</dbReference>
<feature type="domain" description="Serine aminopeptidase S33" evidence="1">
    <location>
        <begin position="49"/>
        <end position="133"/>
    </location>
</feature>
<sequence>MITTSRCTFTSPRGHELSARLDVPQGRAVRGAAVFAHCFTCSKDLKVEKEIAQALTREGFAVLAFDFTGLGRSGGELSGSSFSADVEDLVAAAQYLGETVAPTSLLVGHSLGGAAVLAAAPRIESVAAVATIGAPADPGHVEHLLTAGLEEIDREGHAEISIGGRPFTIGRSFVEDLRTHRLVDTLPTLGKALLVMHSPLDQTVGIDNARIIHDAAKHPKSFVSLDHADHLLSDPRDAHYAAGVIAAWAERYLPSPQVAGSTTYDEAGATSITRDSLETDVTTRGYLLRVDEPEEAGGHETGPTPYDLLAGALASCTTLTLRIYADRKGYPLRSARATVTHNRVHAKDCSECDHESGRIEKFDKTLVLEGDLTDDQRADLLRVADKCPVHKTLHGQIEVHTVLE</sequence>
<dbReference type="SUPFAM" id="SSF53474">
    <property type="entry name" value="alpha/beta-Hydrolases"/>
    <property type="match status" value="1"/>
</dbReference>
<name>A0A346Y557_9ACTN</name>
<dbReference type="Gene3D" id="3.40.50.1820">
    <property type="entry name" value="alpha/beta hydrolase"/>
    <property type="match status" value="1"/>
</dbReference>
<protein>
    <recommendedName>
        <fullName evidence="1">Serine aminopeptidase S33 domain-containing protein</fullName>
    </recommendedName>
</protein>
<accession>A0A346Y557</accession>
<dbReference type="InterPro" id="IPR022742">
    <property type="entry name" value="Hydrolase_4"/>
</dbReference>
<evidence type="ECO:0000313" key="3">
    <source>
        <dbReference type="Proteomes" id="UP000264006"/>
    </source>
</evidence>
<dbReference type="Proteomes" id="UP000264006">
    <property type="component" value="Chromosome"/>
</dbReference>
<gene>
    <name evidence="2" type="ORF">DVS28_a4947</name>
</gene>
<dbReference type="InterPro" id="IPR036102">
    <property type="entry name" value="OsmC/Ohrsf"/>
</dbReference>
<dbReference type="PANTHER" id="PTHR39624:SF2">
    <property type="entry name" value="OSMC-LIKE PROTEIN"/>
    <property type="match status" value="1"/>
</dbReference>
<dbReference type="RefSeq" id="WP_216826273.1">
    <property type="nucleotide sequence ID" value="NZ_CP031165.1"/>
</dbReference>
<evidence type="ECO:0000313" key="2">
    <source>
        <dbReference type="EMBL" id="AXV09604.1"/>
    </source>
</evidence>
<dbReference type="PANTHER" id="PTHR39624">
    <property type="entry name" value="PROTEIN INVOLVED IN RIMO-MEDIATED BETA-METHYLTHIOLATION OF RIBOSOMAL PROTEIN S12 YCAO"/>
    <property type="match status" value="1"/>
</dbReference>
<proteinExistence type="predicted"/>
<organism evidence="2 3">
    <name type="scientific">Euzebya pacifica</name>
    <dbReference type="NCBI Taxonomy" id="1608957"/>
    <lineage>
        <taxon>Bacteria</taxon>
        <taxon>Bacillati</taxon>
        <taxon>Actinomycetota</taxon>
        <taxon>Nitriliruptoria</taxon>
        <taxon>Euzebyales</taxon>
    </lineage>
</organism>